<dbReference type="GO" id="GO:0016787">
    <property type="term" value="F:hydrolase activity"/>
    <property type="evidence" value="ECO:0007669"/>
    <property type="project" value="InterPro"/>
</dbReference>
<dbReference type="PANTHER" id="PTHR47751">
    <property type="entry name" value="SUPERFAMILY HYDROLASE, PUTATIVE (AFU_ORTHOLOGUE AFUA_2G16580)-RELATED"/>
    <property type="match status" value="1"/>
</dbReference>
<feature type="signal peptide" evidence="1">
    <location>
        <begin position="1"/>
        <end position="29"/>
    </location>
</feature>
<dbReference type="AlphaFoldDB" id="A0A2J4Y6V1"/>
<reference evidence="3 4" key="1">
    <citation type="submission" date="2017-11" db="EMBL/GenBank/DDBJ databases">
        <authorList>
            <person name="Han C.G."/>
        </authorList>
    </citation>
    <scope>NUCLEOTIDE SEQUENCE [LARGE SCALE GENOMIC DNA]</scope>
    <source>
        <strain evidence="3 4">A2</strain>
    </source>
</reference>
<dbReference type="Gene3D" id="3.40.50.1820">
    <property type="entry name" value="alpha/beta hydrolase"/>
    <property type="match status" value="1"/>
</dbReference>
<dbReference type="SUPFAM" id="SSF53474">
    <property type="entry name" value="alpha/beta-Hydrolases"/>
    <property type="match status" value="1"/>
</dbReference>
<dbReference type="InterPro" id="IPR000383">
    <property type="entry name" value="Xaa-Pro-like_dom"/>
</dbReference>
<name>A0A2J4Y6V1_9ENTR</name>
<feature type="chain" id="PRO_5014395055" description="Xaa-Pro dipeptidyl-peptidase-like domain-containing protein" evidence="1">
    <location>
        <begin position="30"/>
        <end position="292"/>
    </location>
</feature>
<accession>A0A2J4Y6V1</accession>
<organism evidence="3 4">
    <name type="scientific">Klebsiella michiganensis</name>
    <dbReference type="NCBI Taxonomy" id="1134687"/>
    <lineage>
        <taxon>Bacteria</taxon>
        <taxon>Pseudomonadati</taxon>
        <taxon>Pseudomonadota</taxon>
        <taxon>Gammaproteobacteria</taxon>
        <taxon>Enterobacterales</taxon>
        <taxon>Enterobacteriaceae</taxon>
        <taxon>Klebsiella/Raoultella group</taxon>
        <taxon>Klebsiella</taxon>
    </lineage>
</organism>
<gene>
    <name evidence="3" type="ORF">CWM85_35465</name>
</gene>
<reference evidence="3 4" key="2">
    <citation type="submission" date="2018-01" db="EMBL/GenBank/DDBJ databases">
        <title>Genomic study of Klebsiella pneumoniae.</title>
        <authorList>
            <person name="Yang Y."/>
            <person name="Bicalho R."/>
        </authorList>
    </citation>
    <scope>NUCLEOTIDE SEQUENCE [LARGE SCALE GENOMIC DNA]</scope>
    <source>
        <strain evidence="3 4">A2</strain>
    </source>
</reference>
<dbReference type="InterPro" id="IPR029058">
    <property type="entry name" value="AB_hydrolase_fold"/>
</dbReference>
<comment type="caution">
    <text evidence="3">The sequence shown here is derived from an EMBL/GenBank/DDBJ whole genome shotgun (WGS) entry which is preliminary data.</text>
</comment>
<feature type="non-terminal residue" evidence="3">
    <location>
        <position position="292"/>
    </location>
</feature>
<evidence type="ECO:0000259" key="2">
    <source>
        <dbReference type="Pfam" id="PF02129"/>
    </source>
</evidence>
<proteinExistence type="predicted"/>
<keyword evidence="1" id="KW-0732">Signal</keyword>
<dbReference type="InterPro" id="IPR051411">
    <property type="entry name" value="Polyketide_trans_af380"/>
</dbReference>
<feature type="domain" description="Xaa-Pro dipeptidyl-peptidase-like" evidence="2">
    <location>
        <begin position="68"/>
        <end position="202"/>
    </location>
</feature>
<sequence length="292" mass="31914">MTLKTSTRFFNGALLAGALAMISTESAVAQPAAGTADSSVRLVQTWDKTFPRSDKVDHQKVTFKNRYGIRLAADVYLPKDRGNKKLAALVISGPFGAVKEQASGLYAQTLAERGFVTLAFDPSYTGESSGEPRNIASPDINTEDFMAAVDFIGLQSYVDRERIGVIGICGMGGIALNAVAVDKRVKAVVASTMYDMSRVMSKGYNDSVTPAQREQALEKMSLQRWDDAANGQPAYQPAYNKLKGGEAQFLVEYADYYMTKRGYHPRAVNSGNSWSVTTPMSFMNFPLMTYIK</sequence>
<protein>
    <recommendedName>
        <fullName evidence="2">Xaa-Pro dipeptidyl-peptidase-like domain-containing protein</fullName>
    </recommendedName>
</protein>
<evidence type="ECO:0000313" key="3">
    <source>
        <dbReference type="EMBL" id="PLM46535.1"/>
    </source>
</evidence>
<evidence type="ECO:0000256" key="1">
    <source>
        <dbReference type="SAM" id="SignalP"/>
    </source>
</evidence>
<dbReference type="EMBL" id="PIET01001906">
    <property type="protein sequence ID" value="PLM46535.1"/>
    <property type="molecule type" value="Genomic_DNA"/>
</dbReference>
<dbReference type="PANTHER" id="PTHR47751:SF1">
    <property type="entry name" value="SUPERFAMILY HYDROLASE, PUTATIVE (AFU_ORTHOLOGUE AFUA_2G16580)-RELATED"/>
    <property type="match status" value="1"/>
</dbReference>
<dbReference type="Proteomes" id="UP000234661">
    <property type="component" value="Unassembled WGS sequence"/>
</dbReference>
<evidence type="ECO:0000313" key="4">
    <source>
        <dbReference type="Proteomes" id="UP000234661"/>
    </source>
</evidence>
<dbReference type="Pfam" id="PF02129">
    <property type="entry name" value="Peptidase_S15"/>
    <property type="match status" value="1"/>
</dbReference>